<proteinExistence type="predicted"/>
<organism evidence="3 4">
    <name type="scientific">Shouchella lehensis G1</name>
    <dbReference type="NCBI Taxonomy" id="1246626"/>
    <lineage>
        <taxon>Bacteria</taxon>
        <taxon>Bacillati</taxon>
        <taxon>Bacillota</taxon>
        <taxon>Bacilli</taxon>
        <taxon>Bacillales</taxon>
        <taxon>Bacillaceae</taxon>
        <taxon>Shouchella</taxon>
    </lineage>
</organism>
<dbReference type="GO" id="GO:0016705">
    <property type="term" value="F:oxidoreductase activity, acting on paired donors, with incorporation or reduction of molecular oxygen"/>
    <property type="evidence" value="ECO:0007669"/>
    <property type="project" value="InterPro"/>
</dbReference>
<dbReference type="NCBIfam" id="TIGR03558">
    <property type="entry name" value="oxido_grp_1"/>
    <property type="match status" value="1"/>
</dbReference>
<dbReference type="InterPro" id="IPR011251">
    <property type="entry name" value="Luciferase-like_dom"/>
</dbReference>
<accession>A0A060LR10</accession>
<evidence type="ECO:0000259" key="2">
    <source>
        <dbReference type="Pfam" id="PF00296"/>
    </source>
</evidence>
<evidence type="ECO:0000313" key="3">
    <source>
        <dbReference type="EMBL" id="AIC93721.1"/>
    </source>
</evidence>
<keyword evidence="4" id="KW-1185">Reference proteome</keyword>
<dbReference type="RefSeq" id="WP_038478166.1">
    <property type="nucleotide sequence ID" value="NZ_CP003923.1"/>
</dbReference>
<evidence type="ECO:0000256" key="1">
    <source>
        <dbReference type="ARBA" id="ARBA00007789"/>
    </source>
</evidence>
<name>A0A060LR10_9BACI</name>
<dbReference type="AlphaFoldDB" id="A0A060LR10"/>
<dbReference type="InterPro" id="IPR050766">
    <property type="entry name" value="Bact_Lucif_Oxidored"/>
</dbReference>
<dbReference type="SUPFAM" id="SSF51679">
    <property type="entry name" value="Bacterial luciferase-like"/>
    <property type="match status" value="1"/>
</dbReference>
<protein>
    <submittedName>
        <fullName evidence="3">Luciferase family protein</fullName>
    </submittedName>
</protein>
<dbReference type="HOGENOM" id="CLU_027853_9_0_9"/>
<dbReference type="InterPro" id="IPR036661">
    <property type="entry name" value="Luciferase-like_sf"/>
</dbReference>
<dbReference type="STRING" id="1246626.BleG1_1118"/>
<dbReference type="EMBL" id="CP003923">
    <property type="protein sequence ID" value="AIC93721.1"/>
    <property type="molecule type" value="Genomic_DNA"/>
</dbReference>
<dbReference type="PANTHER" id="PTHR30137">
    <property type="entry name" value="LUCIFERASE-LIKE MONOOXYGENASE"/>
    <property type="match status" value="1"/>
</dbReference>
<dbReference type="KEGG" id="ble:BleG1_1118"/>
<dbReference type="GO" id="GO:0005829">
    <property type="term" value="C:cytosol"/>
    <property type="evidence" value="ECO:0007669"/>
    <property type="project" value="TreeGrafter"/>
</dbReference>
<gene>
    <name evidence="3" type="ORF">BleG1_1118</name>
</gene>
<dbReference type="eggNOG" id="COG2141">
    <property type="taxonomic scope" value="Bacteria"/>
</dbReference>
<dbReference type="PANTHER" id="PTHR30137:SF6">
    <property type="entry name" value="LUCIFERASE-LIKE MONOOXYGENASE"/>
    <property type="match status" value="1"/>
</dbReference>
<comment type="similarity">
    <text evidence="1">To bacterial alkanal monooxygenase alpha and beta chains.</text>
</comment>
<feature type="domain" description="Luciferase-like" evidence="2">
    <location>
        <begin position="1"/>
        <end position="304"/>
    </location>
</feature>
<evidence type="ECO:0000313" key="4">
    <source>
        <dbReference type="Proteomes" id="UP000027142"/>
    </source>
</evidence>
<dbReference type="Gene3D" id="3.20.20.30">
    <property type="entry name" value="Luciferase-like domain"/>
    <property type="match status" value="1"/>
</dbReference>
<dbReference type="FunFam" id="3.20.20.30:FF:000002">
    <property type="entry name" value="LLM class flavin-dependent oxidoreductase"/>
    <property type="match status" value="1"/>
</dbReference>
<dbReference type="PATRIC" id="fig|1246626.3.peg.1122"/>
<reference evidence="3 4" key="1">
    <citation type="journal article" date="2014" name="Gene">
        <title>A comparative genomic analysis of the alkalitolerant soil bacterium Bacillus lehensis G1.</title>
        <authorList>
            <person name="Noor Y.M."/>
            <person name="Samsulrizal N.H."/>
            <person name="Jema'on N.A."/>
            <person name="Low K.O."/>
            <person name="Ramli A.N."/>
            <person name="Alias N.I."/>
            <person name="Damis S.I."/>
            <person name="Fuzi S.F."/>
            <person name="Isa M.N."/>
            <person name="Murad A.M."/>
            <person name="Raih M.F."/>
            <person name="Bakar F.D."/>
            <person name="Najimudin N."/>
            <person name="Mahadi N.M."/>
            <person name="Illias R.M."/>
        </authorList>
    </citation>
    <scope>NUCLEOTIDE SEQUENCE [LARGE SCALE GENOMIC DNA]</scope>
    <source>
        <strain evidence="3 4">G1</strain>
    </source>
</reference>
<dbReference type="Pfam" id="PF00296">
    <property type="entry name" value="Bac_luciferase"/>
    <property type="match status" value="1"/>
</dbReference>
<dbReference type="Proteomes" id="UP000027142">
    <property type="component" value="Chromosome"/>
</dbReference>
<dbReference type="InterPro" id="IPR019949">
    <property type="entry name" value="CmoO-like"/>
</dbReference>
<dbReference type="OrthoDB" id="9780518at2"/>
<sequence>MKLSILDQAPIPQGSTSTDALQFTKKLATLGDELGYHRLWMAEHHNGTSFSSSAPEITIAHLAAQTKQIRLGTGGVMMMHYSPLKMAEVFKTLSALAPNRIDFGVGRAPGGDHHSIHALAQGKAYQPDDQYDKLATTLQLINDQKTNDPLYNQVIAAPHEVALPEAWLLGSSGNSARQAGKQGVGYSFAQFFNGEMSKEIFDTYRHYFEPSYFMPHPIISVSYAITVAETTDEAEFLALPIDLARLFLMRGRLPQTLSPEDAQNYPLTEMDRAILAKNRSLHLVGTPKQVSNQLLREKEAFGFDEVMINSNQYSFESRLNVYRLMAKELLNKPATN</sequence>
<dbReference type="CDD" id="cd00347">
    <property type="entry name" value="Flavin_utilizing_monoxygenases"/>
    <property type="match status" value="2"/>
</dbReference>